<reference evidence="2" key="1">
    <citation type="journal article" date="2022" name="Mol. Ecol. Resour.">
        <title>The genomes of chicory, endive, great burdock and yacon provide insights into Asteraceae palaeo-polyploidization history and plant inulin production.</title>
        <authorList>
            <person name="Fan W."/>
            <person name="Wang S."/>
            <person name="Wang H."/>
            <person name="Wang A."/>
            <person name="Jiang F."/>
            <person name="Liu H."/>
            <person name="Zhao H."/>
            <person name="Xu D."/>
            <person name="Zhang Y."/>
        </authorList>
    </citation>
    <scope>NUCLEOTIDE SEQUENCE [LARGE SCALE GENOMIC DNA]</scope>
    <source>
        <strain evidence="2">cv. Yunnan</strain>
    </source>
</reference>
<gene>
    <name evidence="1" type="ORF">L1987_16294</name>
</gene>
<protein>
    <submittedName>
        <fullName evidence="1">Uncharacterized protein</fullName>
    </submittedName>
</protein>
<dbReference type="EMBL" id="CM042022">
    <property type="protein sequence ID" value="KAI3816592.1"/>
    <property type="molecule type" value="Genomic_DNA"/>
</dbReference>
<proteinExistence type="predicted"/>
<evidence type="ECO:0000313" key="1">
    <source>
        <dbReference type="EMBL" id="KAI3816592.1"/>
    </source>
</evidence>
<dbReference type="Proteomes" id="UP001056120">
    <property type="component" value="Linkage Group LG05"/>
</dbReference>
<sequence length="131" mass="14326">MAAIHVALSNATRMAGYISKVFRHKCPNNTIESAAIHDCSSVFGDAVDEINKSQKEMKKLGWTGESVRFQLSNVQTWMSAALTNEDTCVDGFEDVADSDVKAKVRDRVVAVKEVTSNALALVNSYANTIRD</sequence>
<comment type="caution">
    <text evidence="1">The sequence shown here is derived from an EMBL/GenBank/DDBJ whole genome shotgun (WGS) entry which is preliminary data.</text>
</comment>
<name>A0ACB9J8B8_9ASTR</name>
<accession>A0ACB9J8B8</accession>
<reference evidence="1 2" key="2">
    <citation type="journal article" date="2022" name="Mol. Ecol. Resour.">
        <title>The genomes of chicory, endive, great burdock and yacon provide insights into Asteraceae paleo-polyploidization history and plant inulin production.</title>
        <authorList>
            <person name="Fan W."/>
            <person name="Wang S."/>
            <person name="Wang H."/>
            <person name="Wang A."/>
            <person name="Jiang F."/>
            <person name="Liu H."/>
            <person name="Zhao H."/>
            <person name="Xu D."/>
            <person name="Zhang Y."/>
        </authorList>
    </citation>
    <scope>NUCLEOTIDE SEQUENCE [LARGE SCALE GENOMIC DNA]</scope>
    <source>
        <strain evidence="2">cv. Yunnan</strain>
        <tissue evidence="1">Leaves</tissue>
    </source>
</reference>
<organism evidence="1 2">
    <name type="scientific">Smallanthus sonchifolius</name>
    <dbReference type="NCBI Taxonomy" id="185202"/>
    <lineage>
        <taxon>Eukaryota</taxon>
        <taxon>Viridiplantae</taxon>
        <taxon>Streptophyta</taxon>
        <taxon>Embryophyta</taxon>
        <taxon>Tracheophyta</taxon>
        <taxon>Spermatophyta</taxon>
        <taxon>Magnoliopsida</taxon>
        <taxon>eudicotyledons</taxon>
        <taxon>Gunneridae</taxon>
        <taxon>Pentapetalae</taxon>
        <taxon>asterids</taxon>
        <taxon>campanulids</taxon>
        <taxon>Asterales</taxon>
        <taxon>Asteraceae</taxon>
        <taxon>Asteroideae</taxon>
        <taxon>Heliantheae alliance</taxon>
        <taxon>Millerieae</taxon>
        <taxon>Smallanthus</taxon>
    </lineage>
</organism>
<keyword evidence="2" id="KW-1185">Reference proteome</keyword>
<evidence type="ECO:0000313" key="2">
    <source>
        <dbReference type="Proteomes" id="UP001056120"/>
    </source>
</evidence>